<name>A0A6B2K289_9RHOB</name>
<dbReference type="InterPro" id="IPR002495">
    <property type="entry name" value="Glyco_trans_8"/>
</dbReference>
<dbReference type="SUPFAM" id="SSF53448">
    <property type="entry name" value="Nucleotide-diphospho-sugar transferases"/>
    <property type="match status" value="1"/>
</dbReference>
<keyword evidence="1" id="KW-0328">Glycosyltransferase</keyword>
<evidence type="ECO:0000313" key="4">
    <source>
        <dbReference type="EMBL" id="NDV02644.1"/>
    </source>
</evidence>
<dbReference type="InterPro" id="IPR050748">
    <property type="entry name" value="Glycosyltrans_8_dom-fam"/>
</dbReference>
<dbReference type="PANTHER" id="PTHR13778:SF47">
    <property type="entry name" value="LIPOPOLYSACCHARIDE 1,3-GALACTOSYLTRANSFERASE"/>
    <property type="match status" value="1"/>
</dbReference>
<dbReference type="GO" id="GO:0016757">
    <property type="term" value="F:glycosyltransferase activity"/>
    <property type="evidence" value="ECO:0007669"/>
    <property type="project" value="UniProtKB-KW"/>
</dbReference>
<comment type="caution">
    <text evidence="4">The sequence shown here is derived from an EMBL/GenBank/DDBJ whole genome shotgun (WGS) entry which is preliminary data.</text>
</comment>
<dbReference type="InterPro" id="IPR029044">
    <property type="entry name" value="Nucleotide-diphossugar_trans"/>
</dbReference>
<dbReference type="RefSeq" id="WP_163895796.1">
    <property type="nucleotide sequence ID" value="NZ_JAAFYS010000004.1"/>
</dbReference>
<evidence type="ECO:0000256" key="3">
    <source>
        <dbReference type="ARBA" id="ARBA00022723"/>
    </source>
</evidence>
<dbReference type="Proteomes" id="UP000474757">
    <property type="component" value="Unassembled WGS sequence"/>
</dbReference>
<keyword evidence="5" id="KW-1185">Reference proteome</keyword>
<gene>
    <name evidence="4" type="ORF">GZA08_16885</name>
</gene>
<protein>
    <submittedName>
        <fullName evidence="4">Glycosyltransferase family 8 protein</fullName>
    </submittedName>
</protein>
<dbReference type="Gene3D" id="3.90.550.10">
    <property type="entry name" value="Spore Coat Polysaccharide Biosynthesis Protein SpsA, Chain A"/>
    <property type="match status" value="1"/>
</dbReference>
<keyword evidence="3" id="KW-0479">Metal-binding</keyword>
<dbReference type="EMBL" id="JAAGAB010000004">
    <property type="protein sequence ID" value="NDV02644.1"/>
    <property type="molecule type" value="Genomic_DNA"/>
</dbReference>
<dbReference type="GO" id="GO:0046872">
    <property type="term" value="F:metal ion binding"/>
    <property type="evidence" value="ECO:0007669"/>
    <property type="project" value="UniProtKB-KW"/>
</dbReference>
<sequence length="317" mass="35605">MPQTAPPPPATDRQAVVICCDSGHLPFAAATFHSLARMTPHRGFDLILCTTDGITLPPVLDRLGVRLLHIEAPPGLAELKSTRLPANAYLRLWLPDRLLGQYDRLLYLDTDIFVQGGDLSALLAADLGPHPVGAVLERPLWGKPRYHAKDFKALNLPRAPYFNSGVLLIDVARWVEGDVLSRCLAVAERHQDKLHYHDQSLLNIALYEDWAELSPLWNWQWVGHRVLFEPLADPYILHLYGPNKPWHDPGGAIPARIKAEYRLFLSEHFPDAPADYGPERARLAPEAGLARLLWRHVRTARGLRRYLARFPGNLTAG</sequence>
<evidence type="ECO:0000256" key="1">
    <source>
        <dbReference type="ARBA" id="ARBA00022676"/>
    </source>
</evidence>
<accession>A0A6B2K289</accession>
<evidence type="ECO:0000256" key="2">
    <source>
        <dbReference type="ARBA" id="ARBA00022679"/>
    </source>
</evidence>
<dbReference type="PANTHER" id="PTHR13778">
    <property type="entry name" value="GLYCOSYLTRANSFERASE 8 DOMAIN-CONTAINING PROTEIN"/>
    <property type="match status" value="1"/>
</dbReference>
<dbReference type="AlphaFoldDB" id="A0A6B2K289"/>
<organism evidence="4 5">
    <name type="scientific">Pseudoroseicyclus tamaricis</name>
    <dbReference type="NCBI Taxonomy" id="2705421"/>
    <lineage>
        <taxon>Bacteria</taxon>
        <taxon>Pseudomonadati</taxon>
        <taxon>Pseudomonadota</taxon>
        <taxon>Alphaproteobacteria</taxon>
        <taxon>Rhodobacterales</taxon>
        <taxon>Paracoccaceae</taxon>
        <taxon>Pseudoroseicyclus</taxon>
    </lineage>
</organism>
<evidence type="ECO:0000313" key="5">
    <source>
        <dbReference type="Proteomes" id="UP000474757"/>
    </source>
</evidence>
<reference evidence="4 5" key="1">
    <citation type="submission" date="2020-02" db="EMBL/GenBank/DDBJ databases">
        <title>Pseudoroseicyclus tamarix, sp. nov., isolated from offshore sediment of a Tamarix chinensis forest.</title>
        <authorList>
            <person name="Gai Y."/>
        </authorList>
    </citation>
    <scope>NUCLEOTIDE SEQUENCE [LARGE SCALE GENOMIC DNA]</scope>
    <source>
        <strain evidence="4 5">CLL3-39</strain>
    </source>
</reference>
<proteinExistence type="predicted"/>
<dbReference type="CDD" id="cd04194">
    <property type="entry name" value="GT8_A4GalT_like"/>
    <property type="match status" value="1"/>
</dbReference>
<keyword evidence="2 4" id="KW-0808">Transferase</keyword>
<dbReference type="Pfam" id="PF01501">
    <property type="entry name" value="Glyco_transf_8"/>
    <property type="match status" value="1"/>
</dbReference>